<evidence type="ECO:0000313" key="3">
    <source>
        <dbReference type="Proteomes" id="UP000277424"/>
    </source>
</evidence>
<dbReference type="SUPFAM" id="SSF51695">
    <property type="entry name" value="PLC-like phosphodiesterases"/>
    <property type="match status" value="1"/>
</dbReference>
<dbReference type="PANTHER" id="PTHR46211:SF1">
    <property type="entry name" value="GLYCEROPHOSPHODIESTER PHOSPHODIESTERASE, CYTOPLASMIC"/>
    <property type="match status" value="1"/>
</dbReference>
<dbReference type="RefSeq" id="WP_121221473.1">
    <property type="nucleotide sequence ID" value="NZ_RBIG01000003.1"/>
</dbReference>
<name>A0A420WCU4_9PROT</name>
<proteinExistence type="predicted"/>
<accession>A0A420WCU4</accession>
<dbReference type="Proteomes" id="UP000277424">
    <property type="component" value="Unassembled WGS sequence"/>
</dbReference>
<dbReference type="GO" id="GO:0008081">
    <property type="term" value="F:phosphoric diester hydrolase activity"/>
    <property type="evidence" value="ECO:0007669"/>
    <property type="project" value="InterPro"/>
</dbReference>
<sequence>MEFPRIVGHRGAAALAPENTLAGFRKAAEAGAKMVELDAKLSADGIVICHHDNVLGRTNNGEGPVAEQSFAAMRALDAGGWFGPDFAGERIPTLAEALELIASLGMGVNVEIKPCPGRERETAAATVKIVQEHWKSAAPFQFSSFKPAALEVALAEAPDLPRGYLTDDFKEGWLEDAARLKSVSVNGNFRRYTKERIDAVHAAGMKALAYTVNEPADAARLLADGMDILVTDCPDKLLRL</sequence>
<dbReference type="OrthoDB" id="9787897at2"/>
<dbReference type="EMBL" id="RBIG01000003">
    <property type="protein sequence ID" value="RKQ68722.1"/>
    <property type="molecule type" value="Genomic_DNA"/>
</dbReference>
<protein>
    <submittedName>
        <fullName evidence="2">Glycerophosphoryl diester phosphodiesterase</fullName>
    </submittedName>
</protein>
<dbReference type="Pfam" id="PF03009">
    <property type="entry name" value="GDPD"/>
    <property type="match status" value="1"/>
</dbReference>
<dbReference type="PANTHER" id="PTHR46211">
    <property type="entry name" value="GLYCEROPHOSPHORYL DIESTER PHOSPHODIESTERASE"/>
    <property type="match status" value="1"/>
</dbReference>
<dbReference type="Gene3D" id="3.20.20.190">
    <property type="entry name" value="Phosphatidylinositol (PI) phosphodiesterase"/>
    <property type="match status" value="1"/>
</dbReference>
<dbReference type="InterPro" id="IPR017946">
    <property type="entry name" value="PLC-like_Pdiesterase_TIM-brl"/>
</dbReference>
<dbReference type="PROSITE" id="PS51704">
    <property type="entry name" value="GP_PDE"/>
    <property type="match status" value="1"/>
</dbReference>
<organism evidence="2 3">
    <name type="scientific">Oceanibaculum indicum</name>
    <dbReference type="NCBI Taxonomy" id="526216"/>
    <lineage>
        <taxon>Bacteria</taxon>
        <taxon>Pseudomonadati</taxon>
        <taxon>Pseudomonadota</taxon>
        <taxon>Alphaproteobacteria</taxon>
        <taxon>Rhodospirillales</taxon>
        <taxon>Oceanibaculaceae</taxon>
        <taxon>Oceanibaculum</taxon>
    </lineage>
</organism>
<dbReference type="PROSITE" id="PS50007">
    <property type="entry name" value="PIPLC_X_DOMAIN"/>
    <property type="match status" value="1"/>
</dbReference>
<evidence type="ECO:0000313" key="2">
    <source>
        <dbReference type="EMBL" id="RKQ68722.1"/>
    </source>
</evidence>
<evidence type="ECO:0000259" key="1">
    <source>
        <dbReference type="PROSITE" id="PS51704"/>
    </source>
</evidence>
<gene>
    <name evidence="2" type="ORF">BCL74_3204</name>
</gene>
<dbReference type="NCBIfam" id="NF006989">
    <property type="entry name" value="PRK09454.1"/>
    <property type="match status" value="1"/>
</dbReference>
<feature type="domain" description="GP-PDE" evidence="1">
    <location>
        <begin position="4"/>
        <end position="240"/>
    </location>
</feature>
<reference evidence="2 3" key="1">
    <citation type="submission" date="2018-10" db="EMBL/GenBank/DDBJ databases">
        <title>Comparative analysis of microorganisms from saline springs in Andes Mountain Range, Colombia.</title>
        <authorList>
            <person name="Rubin E."/>
        </authorList>
    </citation>
    <scope>NUCLEOTIDE SEQUENCE [LARGE SCALE GENOMIC DNA]</scope>
    <source>
        <strain evidence="2 3">USBA 36</strain>
    </source>
</reference>
<dbReference type="InterPro" id="IPR030395">
    <property type="entry name" value="GP_PDE_dom"/>
</dbReference>
<dbReference type="AlphaFoldDB" id="A0A420WCU4"/>
<dbReference type="GO" id="GO:0006629">
    <property type="term" value="P:lipid metabolic process"/>
    <property type="evidence" value="ECO:0007669"/>
    <property type="project" value="InterPro"/>
</dbReference>
<comment type="caution">
    <text evidence="2">The sequence shown here is derived from an EMBL/GenBank/DDBJ whole genome shotgun (WGS) entry which is preliminary data.</text>
</comment>